<dbReference type="PROSITE" id="PS50179">
    <property type="entry name" value="VHS"/>
    <property type="match status" value="1"/>
</dbReference>
<keyword evidence="4" id="KW-1185">Reference proteome</keyword>
<feature type="region of interest" description="Disordered" evidence="1">
    <location>
        <begin position="274"/>
        <end position="314"/>
    </location>
</feature>
<sequence length="593" mass="65474">MPPIELEYPTYGEIHEKGPAKKGESRQVGAPFRIAHRRDYSSTHGPSEDSQGANGASRKSTQLKRSETLLKVQQGSLIADHHPTPANSDSQTGTHSGMRQDRPRTRERTTHLLKWSRDNSILELARHSFERNQDQTIDTSYRLSAQIDMFCRAASQPDDWRTVHVLGDQINASGSQSKEAIRVLRQELRSNNVNAQRRAIRAWCMWSLSSGGTFGTYAANTQLLALVESILEDPNSALPLRQDALLVLSALAYRSKTSQRLQPIARLWMRVRPTESSPSGQPLQDALFGSDPSPVPMTSPKNSMQTGRDLPSADSKVNELVSANGNTYSSLHALPASLTVHRPISQSYPPTHLMTRPEQQLPALRTDKSDSEALYLPSHRSGSPDTAFLPDNMLSTSPEANHPSENAALPIHSVPMESQHDPVEENQDRVEKVFYECREARSNASVLYEALTYEGVESPLAVEFLHEAQESQNVLLNELSWASTQIESQQSEQESLRAEALLADVLDALSVLGEALSLHSRLQPAEAINDPSLHQDENVEPDGLAAAVPSQKALGKRRAFERDYDLAAQVTNLELRNASSKGSAGVPEDDYLN</sequence>
<dbReference type="GO" id="GO:0051666">
    <property type="term" value="P:actin cortical patch localization"/>
    <property type="evidence" value="ECO:0007669"/>
    <property type="project" value="TreeGrafter"/>
</dbReference>
<dbReference type="InterPro" id="IPR045007">
    <property type="entry name" value="LSB5"/>
</dbReference>
<feature type="compositionally biased region" description="Polar residues" evidence="1">
    <location>
        <begin position="85"/>
        <end position="97"/>
    </location>
</feature>
<dbReference type="AlphaFoldDB" id="A0AAF0JD27"/>
<dbReference type="GO" id="GO:0035091">
    <property type="term" value="F:phosphatidylinositol binding"/>
    <property type="evidence" value="ECO:0007669"/>
    <property type="project" value="InterPro"/>
</dbReference>
<accession>A0AAF0JD27</accession>
<evidence type="ECO:0000256" key="1">
    <source>
        <dbReference type="SAM" id="MobiDB-lite"/>
    </source>
</evidence>
<dbReference type="PANTHER" id="PTHR47789:SF2">
    <property type="entry name" value="VHS DOMAIN-CONTAINING PROTEIN"/>
    <property type="match status" value="1"/>
</dbReference>
<dbReference type="InterPro" id="IPR002014">
    <property type="entry name" value="VHS_dom"/>
</dbReference>
<feature type="region of interest" description="Disordered" evidence="1">
    <location>
        <begin position="76"/>
        <end position="108"/>
    </location>
</feature>
<dbReference type="EMBL" id="CP118375">
    <property type="protein sequence ID" value="WFD41985.1"/>
    <property type="molecule type" value="Genomic_DNA"/>
</dbReference>
<dbReference type="GO" id="GO:0006897">
    <property type="term" value="P:endocytosis"/>
    <property type="evidence" value="ECO:0007669"/>
    <property type="project" value="InterPro"/>
</dbReference>
<dbReference type="GO" id="GO:0030479">
    <property type="term" value="C:actin cortical patch"/>
    <property type="evidence" value="ECO:0007669"/>
    <property type="project" value="TreeGrafter"/>
</dbReference>
<feature type="domain" description="VHS" evidence="2">
    <location>
        <begin position="158"/>
        <end position="272"/>
    </location>
</feature>
<reference evidence="3" key="1">
    <citation type="submission" date="2023-02" db="EMBL/GenBank/DDBJ databases">
        <title>Mating type loci evolution in Malassezia.</title>
        <authorList>
            <person name="Coelho M.A."/>
        </authorList>
    </citation>
    <scope>NUCLEOTIDE SEQUENCE</scope>
    <source>
        <strain evidence="3">CBS 14136</strain>
    </source>
</reference>
<dbReference type="GO" id="GO:0007034">
    <property type="term" value="P:vacuolar transport"/>
    <property type="evidence" value="ECO:0007669"/>
    <property type="project" value="UniProtKB-ARBA"/>
</dbReference>
<feature type="region of interest" description="Disordered" evidence="1">
    <location>
        <begin position="374"/>
        <end position="406"/>
    </location>
</feature>
<name>A0AAF0JD27_9BASI</name>
<organism evidence="3 4">
    <name type="scientific">Malassezia psittaci</name>
    <dbReference type="NCBI Taxonomy" id="1821823"/>
    <lineage>
        <taxon>Eukaryota</taxon>
        <taxon>Fungi</taxon>
        <taxon>Dikarya</taxon>
        <taxon>Basidiomycota</taxon>
        <taxon>Ustilaginomycotina</taxon>
        <taxon>Malasseziomycetes</taxon>
        <taxon>Malasseziales</taxon>
        <taxon>Malasseziaceae</taxon>
        <taxon>Malassezia</taxon>
    </lineage>
</organism>
<evidence type="ECO:0000313" key="4">
    <source>
        <dbReference type="Proteomes" id="UP001214628"/>
    </source>
</evidence>
<dbReference type="InterPro" id="IPR008942">
    <property type="entry name" value="ENTH_VHS"/>
</dbReference>
<dbReference type="PANTHER" id="PTHR47789">
    <property type="entry name" value="LAS SEVENTEEN-BINDING PROTEIN 5"/>
    <property type="match status" value="1"/>
</dbReference>
<gene>
    <name evidence="3" type="ORF">MPSI1_000624</name>
</gene>
<dbReference type="Gene3D" id="1.25.40.90">
    <property type="match status" value="1"/>
</dbReference>
<evidence type="ECO:0000313" key="3">
    <source>
        <dbReference type="EMBL" id="WFD41985.1"/>
    </source>
</evidence>
<protein>
    <recommendedName>
        <fullName evidence="2">VHS domain-containing protein</fullName>
    </recommendedName>
</protein>
<feature type="region of interest" description="Disordered" evidence="1">
    <location>
        <begin position="1"/>
        <end position="62"/>
    </location>
</feature>
<feature type="compositionally biased region" description="Polar residues" evidence="1">
    <location>
        <begin position="42"/>
        <end position="60"/>
    </location>
</feature>
<dbReference type="SUPFAM" id="SSF48464">
    <property type="entry name" value="ENTH/VHS domain"/>
    <property type="match status" value="1"/>
</dbReference>
<dbReference type="GO" id="GO:0007015">
    <property type="term" value="P:actin filament organization"/>
    <property type="evidence" value="ECO:0007669"/>
    <property type="project" value="InterPro"/>
</dbReference>
<dbReference type="GO" id="GO:0043130">
    <property type="term" value="F:ubiquitin binding"/>
    <property type="evidence" value="ECO:0007669"/>
    <property type="project" value="InterPro"/>
</dbReference>
<feature type="compositionally biased region" description="Basic and acidic residues" evidence="1">
    <location>
        <begin position="13"/>
        <end position="25"/>
    </location>
</feature>
<dbReference type="Proteomes" id="UP001214628">
    <property type="component" value="Chromosome 1"/>
</dbReference>
<feature type="compositionally biased region" description="Basic and acidic residues" evidence="1">
    <location>
        <begin position="98"/>
        <end position="108"/>
    </location>
</feature>
<evidence type="ECO:0000259" key="2">
    <source>
        <dbReference type="PROSITE" id="PS50179"/>
    </source>
</evidence>
<proteinExistence type="predicted"/>